<dbReference type="AlphaFoldDB" id="A0A915HGX2"/>
<keyword evidence="1" id="KW-1185">Reference proteome</keyword>
<protein>
    <submittedName>
        <fullName evidence="2">Uncharacterized protein</fullName>
    </submittedName>
</protein>
<dbReference type="WBParaSite" id="nRc.2.0.1.t00561-RA">
    <property type="protein sequence ID" value="nRc.2.0.1.t00561-RA"/>
    <property type="gene ID" value="nRc.2.0.1.g00561"/>
</dbReference>
<reference evidence="2" key="1">
    <citation type="submission" date="2022-11" db="UniProtKB">
        <authorList>
            <consortium name="WormBaseParasite"/>
        </authorList>
    </citation>
    <scope>IDENTIFICATION</scope>
</reference>
<name>A0A915HGX2_ROMCU</name>
<evidence type="ECO:0000313" key="2">
    <source>
        <dbReference type="WBParaSite" id="nRc.2.0.1.t00561-RA"/>
    </source>
</evidence>
<evidence type="ECO:0000313" key="1">
    <source>
        <dbReference type="Proteomes" id="UP000887565"/>
    </source>
</evidence>
<organism evidence="1 2">
    <name type="scientific">Romanomermis culicivorax</name>
    <name type="common">Nematode worm</name>
    <dbReference type="NCBI Taxonomy" id="13658"/>
    <lineage>
        <taxon>Eukaryota</taxon>
        <taxon>Metazoa</taxon>
        <taxon>Ecdysozoa</taxon>
        <taxon>Nematoda</taxon>
        <taxon>Enoplea</taxon>
        <taxon>Dorylaimia</taxon>
        <taxon>Mermithida</taxon>
        <taxon>Mermithoidea</taxon>
        <taxon>Mermithidae</taxon>
        <taxon>Romanomermis</taxon>
    </lineage>
</organism>
<proteinExistence type="predicted"/>
<sequence length="72" mass="8053">MVRSTDIFNYFSSLFGGPHSAIEDPIFLAPENIKAFIRAINFSKFRGRVVIALDTKRGRKPRVQGAKPCDAL</sequence>
<dbReference type="Proteomes" id="UP000887565">
    <property type="component" value="Unplaced"/>
</dbReference>
<accession>A0A915HGX2</accession>